<evidence type="ECO:0000313" key="2">
    <source>
        <dbReference type="Proteomes" id="UP000217696"/>
    </source>
</evidence>
<name>A0A0U5BAE6_9BACL</name>
<dbReference type="KEGG" id="asoc:CB4_02789"/>
<dbReference type="EMBL" id="AP017312">
    <property type="protein sequence ID" value="BAU28614.1"/>
    <property type="molecule type" value="Genomic_DNA"/>
</dbReference>
<dbReference type="RefSeq" id="WP_096466357.1">
    <property type="nucleotide sequence ID" value="NZ_AP017312.1"/>
</dbReference>
<gene>
    <name evidence="1" type="ORF">CB4_02789</name>
</gene>
<organism evidence="1 2">
    <name type="scientific">Aneurinibacillus soli</name>
    <dbReference type="NCBI Taxonomy" id="1500254"/>
    <lineage>
        <taxon>Bacteria</taxon>
        <taxon>Bacillati</taxon>
        <taxon>Bacillota</taxon>
        <taxon>Bacilli</taxon>
        <taxon>Bacillales</taxon>
        <taxon>Paenibacillaceae</taxon>
        <taxon>Aneurinibacillus group</taxon>
        <taxon>Aneurinibacillus</taxon>
    </lineage>
</organism>
<evidence type="ECO:0000313" key="1">
    <source>
        <dbReference type="EMBL" id="BAU28614.1"/>
    </source>
</evidence>
<keyword evidence="2" id="KW-1185">Reference proteome</keyword>
<reference evidence="1 2" key="1">
    <citation type="submission" date="2015-12" db="EMBL/GenBank/DDBJ databases">
        <title>Genome sequence of Aneurinibacillus soli.</title>
        <authorList>
            <person name="Lee J.S."/>
            <person name="Lee K.C."/>
            <person name="Kim K.K."/>
            <person name="Lee B.W."/>
        </authorList>
    </citation>
    <scope>NUCLEOTIDE SEQUENCE [LARGE SCALE GENOMIC DNA]</scope>
    <source>
        <strain evidence="1 2">CB4</strain>
    </source>
</reference>
<sequence>MTQTHGDTQEQPVNKPTQALISFICGTISLVLLLLFFSSMIIRAEGSGLVAAQMAMLWLMLSVLLALFGFILGLLSRYTVQNKKLASLGLSLSCPALIVTVLMPLFTVIMYYVRS</sequence>
<protein>
    <submittedName>
        <fullName evidence="1">Uncharacterized protein</fullName>
    </submittedName>
</protein>
<proteinExistence type="predicted"/>
<dbReference type="Proteomes" id="UP000217696">
    <property type="component" value="Chromosome"/>
</dbReference>
<dbReference type="AlphaFoldDB" id="A0A0U5BAE6"/>
<accession>A0A0U5BAE6</accession>